<name>A0A1B6J128_9HEMI</name>
<feature type="compositionally biased region" description="Polar residues" evidence="1">
    <location>
        <begin position="434"/>
        <end position="448"/>
    </location>
</feature>
<dbReference type="AlphaFoldDB" id="A0A1B6J128"/>
<proteinExistence type="predicted"/>
<feature type="compositionally biased region" description="Low complexity" evidence="1">
    <location>
        <begin position="238"/>
        <end position="253"/>
    </location>
</feature>
<reference evidence="2" key="1">
    <citation type="submission" date="2015-11" db="EMBL/GenBank/DDBJ databases">
        <title>De novo transcriptome assembly of four potential Pierce s Disease insect vectors from Arizona vineyards.</title>
        <authorList>
            <person name="Tassone E.E."/>
        </authorList>
    </citation>
    <scope>NUCLEOTIDE SEQUENCE</scope>
</reference>
<sequence>MEWSGLEARHCLDLLSWKVDVEWCGFVLSECPQTPPTSHYSDVDWETLASSLGLGGPLPLTSSSLSSSYGPVKVTGVVLLLGLGGYLCYKLYKVWLYQQYQSSSSSGRDDNAPPPPSSFAEGTPAFSYHHMSNPPASINDFLNVKTRYFGPLHANNDDNYSEGETIHCHDFSCPVELTESQSRPRERRRRYKLTSPPSVSSRRGWLLHKIQSLAPGPASQASNSGDERYNRQSPRGDGNSTGTSSTGSSPISHPHLHSLSRDLSFDSLLFSRTHREGSIDSMSSELSLDLPSFAEQATDSVTVARLDQLQEEIDQLKSNCQLMDEDFETVKGSRNLPGLAELMEASELKDQQDLTVEDIVKRQSAKACFKGLYSLTTINRSVSMDLSLEEDTGPTSSQFNLTQLAEEEHLPSLEWDEEYDQGQQDSWGEEPHTTDVSTQLPLGTASPNLSSKLDTSGYGSKFDLSASLTGSQFSCFESPTSPGEELYDPLSPAFIRSMSCESVTETDSGASDVESPTLDNAAYRLANIGPRVDVMSYALQEWTGNTATAKTILRVC</sequence>
<protein>
    <submittedName>
        <fullName evidence="2">Uncharacterized protein</fullName>
    </submittedName>
</protein>
<accession>A0A1B6J128</accession>
<evidence type="ECO:0000256" key="1">
    <source>
        <dbReference type="SAM" id="MobiDB-lite"/>
    </source>
</evidence>
<organism evidence="2">
    <name type="scientific">Homalodisca liturata</name>
    <dbReference type="NCBI Taxonomy" id="320908"/>
    <lineage>
        <taxon>Eukaryota</taxon>
        <taxon>Metazoa</taxon>
        <taxon>Ecdysozoa</taxon>
        <taxon>Arthropoda</taxon>
        <taxon>Hexapoda</taxon>
        <taxon>Insecta</taxon>
        <taxon>Pterygota</taxon>
        <taxon>Neoptera</taxon>
        <taxon>Paraneoptera</taxon>
        <taxon>Hemiptera</taxon>
        <taxon>Auchenorrhyncha</taxon>
        <taxon>Membracoidea</taxon>
        <taxon>Cicadellidae</taxon>
        <taxon>Cicadellinae</taxon>
        <taxon>Proconiini</taxon>
        <taxon>Homalodisca</taxon>
    </lineage>
</organism>
<feature type="region of interest" description="Disordered" evidence="1">
    <location>
        <begin position="418"/>
        <end position="448"/>
    </location>
</feature>
<feature type="region of interest" description="Disordered" evidence="1">
    <location>
        <begin position="177"/>
        <end position="255"/>
    </location>
</feature>
<dbReference type="EMBL" id="GECU01014829">
    <property type="protein sequence ID" value="JAS92877.1"/>
    <property type="molecule type" value="Transcribed_RNA"/>
</dbReference>
<evidence type="ECO:0000313" key="2">
    <source>
        <dbReference type="EMBL" id="JAS92877.1"/>
    </source>
</evidence>
<gene>
    <name evidence="2" type="ORF">g.8648</name>
</gene>
<feature type="region of interest" description="Disordered" evidence="1">
    <location>
        <begin position="105"/>
        <end position="126"/>
    </location>
</feature>